<gene>
    <name evidence="2" type="ORF">BIY20_02475</name>
    <name evidence="3" type="ORF">BIY22_02800</name>
</gene>
<reference evidence="4 5" key="1">
    <citation type="submission" date="2016-09" db="EMBL/GenBank/DDBJ databases">
        <title>Genomic Taxonomy of the Vibrionaceae.</title>
        <authorList>
            <person name="Gonzalez-Castillo A."/>
            <person name="Gomez-Gil B."/>
            <person name="Enciso-Ibarra K."/>
        </authorList>
    </citation>
    <scope>NUCLEOTIDE SEQUENCE [LARGE SCALE GENOMIC DNA]</scope>
    <source>
        <strain evidence="2 4">CAIM 1902</strain>
        <strain evidence="3 5">CAIM 703</strain>
    </source>
</reference>
<dbReference type="Proteomes" id="UP000186039">
    <property type="component" value="Unassembled WGS sequence"/>
</dbReference>
<sequence>MLKDRLEKLNALRKQAMKSDRFLRSAQEHEKAIKESTPQPKPVKRRKRNKSQTKLSQQYRGVDFATQPYAT</sequence>
<organism evidence="3 5">
    <name type="scientific">Vibrio panuliri</name>
    <dbReference type="NCBI Taxonomy" id="1381081"/>
    <lineage>
        <taxon>Bacteria</taxon>
        <taxon>Pseudomonadati</taxon>
        <taxon>Pseudomonadota</taxon>
        <taxon>Gammaproteobacteria</taxon>
        <taxon>Vibrionales</taxon>
        <taxon>Vibrionaceae</taxon>
        <taxon>Vibrio</taxon>
    </lineage>
</organism>
<evidence type="ECO:0000313" key="2">
    <source>
        <dbReference type="EMBL" id="OLQ86777.1"/>
    </source>
</evidence>
<dbReference type="AlphaFoldDB" id="A0A1Q9HRH6"/>
<evidence type="ECO:0000313" key="4">
    <source>
        <dbReference type="Proteomes" id="UP000186039"/>
    </source>
</evidence>
<dbReference type="RefSeq" id="WP_075706072.1">
    <property type="nucleotide sequence ID" value="NZ_AP019655.1"/>
</dbReference>
<dbReference type="Proteomes" id="UP000186313">
    <property type="component" value="Unassembled WGS sequence"/>
</dbReference>
<feature type="compositionally biased region" description="Basic and acidic residues" evidence="1">
    <location>
        <begin position="18"/>
        <end position="34"/>
    </location>
</feature>
<dbReference type="EMBL" id="MJMJ01000001">
    <property type="protein sequence ID" value="OLQ93435.1"/>
    <property type="molecule type" value="Genomic_DNA"/>
</dbReference>
<protein>
    <submittedName>
        <fullName evidence="3">Uncharacterized protein</fullName>
    </submittedName>
</protein>
<keyword evidence="4" id="KW-1185">Reference proteome</keyword>
<dbReference type="OrthoDB" id="5905425at2"/>
<comment type="caution">
    <text evidence="3">The sequence shown here is derived from an EMBL/GenBank/DDBJ whole genome shotgun (WGS) entry which is preliminary data.</text>
</comment>
<feature type="region of interest" description="Disordered" evidence="1">
    <location>
        <begin position="18"/>
        <end position="71"/>
    </location>
</feature>
<accession>A0A1Q9HRH6</accession>
<dbReference type="EMBL" id="MJMH01000206">
    <property type="protein sequence ID" value="OLQ86777.1"/>
    <property type="molecule type" value="Genomic_DNA"/>
</dbReference>
<evidence type="ECO:0000313" key="5">
    <source>
        <dbReference type="Proteomes" id="UP000186313"/>
    </source>
</evidence>
<proteinExistence type="predicted"/>
<evidence type="ECO:0000313" key="3">
    <source>
        <dbReference type="EMBL" id="OLQ93435.1"/>
    </source>
</evidence>
<evidence type="ECO:0000256" key="1">
    <source>
        <dbReference type="SAM" id="MobiDB-lite"/>
    </source>
</evidence>
<feature type="compositionally biased region" description="Basic residues" evidence="1">
    <location>
        <begin position="42"/>
        <end position="51"/>
    </location>
</feature>
<name>A0A1Q9HRH6_9VIBR</name>